<dbReference type="PATRIC" id="fig|280505.15.peg.1420"/>
<dbReference type="EC" id="2.5.1.129" evidence="5"/>
<proteinExistence type="inferred from homology"/>
<comment type="catalytic activity">
    <reaction evidence="5">
        <text>dimethylallyl phosphate + FMNH2 = prenylated FMNH2 + phosphate</text>
        <dbReference type="Rhea" id="RHEA:37743"/>
        <dbReference type="ChEBI" id="CHEBI:43474"/>
        <dbReference type="ChEBI" id="CHEBI:57618"/>
        <dbReference type="ChEBI" id="CHEBI:87467"/>
        <dbReference type="ChEBI" id="CHEBI:88052"/>
        <dbReference type="EC" id="2.5.1.129"/>
    </reaction>
</comment>
<evidence type="ECO:0000256" key="2">
    <source>
        <dbReference type="ARBA" id="ARBA00022630"/>
    </source>
</evidence>
<organism evidence="7">
    <name type="scientific">Leptospira borgpetersenii serovar Ballum</name>
    <dbReference type="NCBI Taxonomy" id="280505"/>
    <lineage>
        <taxon>Bacteria</taxon>
        <taxon>Pseudomonadati</taxon>
        <taxon>Spirochaetota</taxon>
        <taxon>Spirochaetia</taxon>
        <taxon>Leptospirales</taxon>
        <taxon>Leptospiraceae</taxon>
        <taxon>Leptospira</taxon>
    </lineage>
</organism>
<evidence type="ECO:0000256" key="3">
    <source>
        <dbReference type="ARBA" id="ARBA00022643"/>
    </source>
</evidence>
<keyword evidence="4 5" id="KW-0808">Transferase</keyword>
<feature type="binding site" evidence="5">
    <location>
        <begin position="144"/>
        <end position="147"/>
    </location>
    <ligand>
        <name>FMN</name>
        <dbReference type="ChEBI" id="CHEBI:58210"/>
    </ligand>
</feature>
<reference evidence="7 8" key="1">
    <citation type="journal article" date="2015" name="PLoS Negl. Trop. Dis.">
        <title>Distribution of Plasmids in Distinct Leptospira Pathogenic Species.</title>
        <authorList>
            <person name="Wang Y."/>
            <person name="Zhuang X."/>
            <person name="Zhong Y."/>
            <person name="Zhang C."/>
            <person name="Zhang Y."/>
            <person name="Zeng L."/>
            <person name="Zhu Y."/>
            <person name="He P."/>
            <person name="Dong K."/>
            <person name="Pal U."/>
            <person name="Guo X."/>
            <person name="Qin J."/>
        </authorList>
    </citation>
    <scope>NUCLEOTIDE SEQUENCE [LARGE SCALE GENOMIC DNA]</scope>
    <source>
        <strain evidence="7 8">56604</strain>
    </source>
</reference>
<dbReference type="InterPro" id="IPR004507">
    <property type="entry name" value="UbiX-like"/>
</dbReference>
<keyword evidence="1 5" id="KW-0637">Prenyltransferase</keyword>
<dbReference type="Proteomes" id="UP000058857">
    <property type="component" value="Chromosome 1"/>
</dbReference>
<gene>
    <name evidence="5" type="primary">ubiX</name>
    <name evidence="7" type="ORF">LBBP_01452</name>
</gene>
<feature type="binding site" evidence="5">
    <location>
        <position position="179"/>
    </location>
    <ligand>
        <name>FMN</name>
        <dbReference type="ChEBI" id="CHEBI:58210"/>
    </ligand>
</feature>
<dbReference type="HAMAP" id="MF_01984">
    <property type="entry name" value="ubiX_pad"/>
    <property type="match status" value="1"/>
</dbReference>
<feature type="binding site" evidence="5">
    <location>
        <position position="209"/>
    </location>
    <ligand>
        <name>dimethylallyl phosphate</name>
        <dbReference type="ChEBI" id="CHEBI:88052"/>
    </ligand>
</feature>
<feature type="domain" description="Flavoprotein" evidence="6">
    <location>
        <begin position="44"/>
        <end position="227"/>
    </location>
</feature>
<dbReference type="InterPro" id="IPR036551">
    <property type="entry name" value="Flavin_trans-like"/>
</dbReference>
<protein>
    <recommendedName>
        <fullName evidence="5">Flavin prenyltransferase UbiX</fullName>
        <ecNumber evidence="5">2.5.1.129</ecNumber>
    </recommendedName>
</protein>
<dbReference type="Pfam" id="PF02441">
    <property type="entry name" value="Flavoprotein"/>
    <property type="match status" value="1"/>
</dbReference>
<sequence length="247" mass="28068">MRRRSFSCKILSVSFLHILDSFHGIIIGSDFLSCDSWRQRVFKMRLVLGMAGASGSIYAERFIKALFTIKGTTFFICSPASLRVFREEMECKVSSPKELLDFIISKYKIQNTSHAFEIRNFADIGADIGSGSNSWKGMVILPCSMKTIASINAGMTENLIERAADVTLKERRTLLLVPRETPYNRIHLKNMLELHDAGAIILPASPGFYQMPKTLEDLGDFISERIFRLLGMELDLYPRWTPRDNDL</sequence>
<dbReference type="NCBIfam" id="TIGR00421">
    <property type="entry name" value="ubiX_pad"/>
    <property type="match status" value="1"/>
</dbReference>
<feature type="binding site" evidence="5">
    <location>
        <begin position="52"/>
        <end position="54"/>
    </location>
    <ligand>
        <name>FMN</name>
        <dbReference type="ChEBI" id="CHEBI:58210"/>
    </ligand>
</feature>
<evidence type="ECO:0000259" key="6">
    <source>
        <dbReference type="Pfam" id="PF02441"/>
    </source>
</evidence>
<dbReference type="EMBL" id="CP012029">
    <property type="protein sequence ID" value="ALO25743.1"/>
    <property type="molecule type" value="Genomic_DNA"/>
</dbReference>
<dbReference type="AlphaFoldDB" id="A0A0S2IQ00"/>
<dbReference type="Gene3D" id="3.40.50.1950">
    <property type="entry name" value="Flavin prenyltransferase-like"/>
    <property type="match status" value="1"/>
</dbReference>
<feature type="binding site" evidence="5">
    <location>
        <position position="225"/>
    </location>
    <ligand>
        <name>dimethylallyl phosphate</name>
        <dbReference type="ChEBI" id="CHEBI:88052"/>
    </ligand>
</feature>
<dbReference type="GO" id="GO:0106141">
    <property type="term" value="F:flavin prenyltransferase activity"/>
    <property type="evidence" value="ECO:0007669"/>
    <property type="project" value="UniProtKB-EC"/>
</dbReference>
<evidence type="ECO:0000313" key="7">
    <source>
        <dbReference type="EMBL" id="ALO25743.1"/>
    </source>
</evidence>
<keyword evidence="2 5" id="KW-0285">Flavoprotein</keyword>
<comment type="function">
    <text evidence="5">Flavin prenyltransferase that catalyzes the synthesis of the prenylated FMN cofactor (prenyl-FMN) for 4-hydroxy-3-polyprenylbenzoic acid decarboxylase UbiD. The prenyltransferase is metal-independent and links a dimethylallyl moiety from dimethylallyl monophosphate (DMAP) to the flavin N5 and C6 atoms of FMN.</text>
</comment>
<evidence type="ECO:0000313" key="8">
    <source>
        <dbReference type="Proteomes" id="UP000058857"/>
    </source>
</evidence>
<keyword evidence="3 5" id="KW-0288">FMN</keyword>
<evidence type="ECO:0000256" key="1">
    <source>
        <dbReference type="ARBA" id="ARBA00022602"/>
    </source>
</evidence>
<comment type="similarity">
    <text evidence="5">Belongs to the UbiX/PAD1 family.</text>
</comment>
<dbReference type="InterPro" id="IPR003382">
    <property type="entry name" value="Flavoprotein"/>
</dbReference>
<dbReference type="SUPFAM" id="SSF52507">
    <property type="entry name" value="Homo-oligomeric flavin-containing Cys decarboxylases, HFCD"/>
    <property type="match status" value="1"/>
</dbReference>
<accession>A0A0S2IQ00</accession>
<evidence type="ECO:0000256" key="5">
    <source>
        <dbReference type="HAMAP-Rule" id="MF_01984"/>
    </source>
</evidence>
<evidence type="ECO:0000256" key="4">
    <source>
        <dbReference type="ARBA" id="ARBA00022679"/>
    </source>
</evidence>
<comment type="caution">
    <text evidence="5">Lacks conserved residue(s) required for the propagation of feature annotation.</text>
</comment>
<feature type="binding site" evidence="5">
    <location>
        <position position="78"/>
    </location>
    <ligand>
        <name>FMN</name>
        <dbReference type="ChEBI" id="CHEBI:58210"/>
    </ligand>
</feature>
<name>A0A0S2IQ00_LEPBO</name>